<dbReference type="EMBL" id="DS113310">
    <property type="protein sequence ID" value="EAY11949.1"/>
    <property type="molecule type" value="Genomic_DNA"/>
</dbReference>
<dbReference type="AlphaFoldDB" id="A2E5Z2"/>
<evidence type="ECO:0000313" key="2">
    <source>
        <dbReference type="Proteomes" id="UP000001542"/>
    </source>
</evidence>
<evidence type="ECO:0000313" key="1">
    <source>
        <dbReference type="EMBL" id="EAY11949.1"/>
    </source>
</evidence>
<dbReference type="RefSeq" id="XP_001324172.1">
    <property type="nucleotide sequence ID" value="XM_001324137.1"/>
</dbReference>
<accession>A2E5Z2</accession>
<proteinExistence type="predicted"/>
<reference evidence="1" key="1">
    <citation type="submission" date="2006-10" db="EMBL/GenBank/DDBJ databases">
        <authorList>
            <person name="Amadeo P."/>
            <person name="Zhao Q."/>
            <person name="Wortman J."/>
            <person name="Fraser-Liggett C."/>
            <person name="Carlton J."/>
        </authorList>
    </citation>
    <scope>NUCLEOTIDE SEQUENCE</scope>
    <source>
        <strain evidence="1">G3</strain>
    </source>
</reference>
<sequence>MMFEIYVHNSIDDWNRYFNDPPTVTNSDGSRQFRKTDPSGKYFVTDCIFGDLKMTCVSVNSVGPNYLGVSETEFNKCSADNHCPCTVFRNGPFFQYRVTGKDCSVTTATGNGIHTSVNVRENSNDLNLIEESSISGYSSETSGSVISNWFGNVSFVSINESNCKTNKNVGYDIKNDISGTSNIKFCQFISNKAVEKCYYHYISKHSIQCSNYVNSSYSWSNLFRYLECHFSYA</sequence>
<dbReference type="VEuPathDB" id="TrichDB:TVAG_399540"/>
<dbReference type="InParanoid" id="A2E5Z2"/>
<dbReference type="VEuPathDB" id="TrichDB:TVAGG3_0337520"/>
<name>A2E5Z2_TRIV3</name>
<reference evidence="1" key="2">
    <citation type="journal article" date="2007" name="Science">
        <title>Draft genome sequence of the sexually transmitted pathogen Trichomonas vaginalis.</title>
        <authorList>
            <person name="Carlton J.M."/>
            <person name="Hirt R.P."/>
            <person name="Silva J.C."/>
            <person name="Delcher A.L."/>
            <person name="Schatz M."/>
            <person name="Zhao Q."/>
            <person name="Wortman J.R."/>
            <person name="Bidwell S.L."/>
            <person name="Alsmark U.C.M."/>
            <person name="Besteiro S."/>
            <person name="Sicheritz-Ponten T."/>
            <person name="Noel C.J."/>
            <person name="Dacks J.B."/>
            <person name="Foster P.G."/>
            <person name="Simillion C."/>
            <person name="Van de Peer Y."/>
            <person name="Miranda-Saavedra D."/>
            <person name="Barton G.J."/>
            <person name="Westrop G.D."/>
            <person name="Mueller S."/>
            <person name="Dessi D."/>
            <person name="Fiori P.L."/>
            <person name="Ren Q."/>
            <person name="Paulsen I."/>
            <person name="Zhang H."/>
            <person name="Bastida-Corcuera F.D."/>
            <person name="Simoes-Barbosa A."/>
            <person name="Brown M.T."/>
            <person name="Hayes R.D."/>
            <person name="Mukherjee M."/>
            <person name="Okumura C.Y."/>
            <person name="Schneider R."/>
            <person name="Smith A.J."/>
            <person name="Vanacova S."/>
            <person name="Villalvazo M."/>
            <person name="Haas B.J."/>
            <person name="Pertea M."/>
            <person name="Feldblyum T.V."/>
            <person name="Utterback T.R."/>
            <person name="Shu C.L."/>
            <person name="Osoegawa K."/>
            <person name="de Jong P.J."/>
            <person name="Hrdy I."/>
            <person name="Horvathova L."/>
            <person name="Zubacova Z."/>
            <person name="Dolezal P."/>
            <person name="Malik S.B."/>
            <person name="Logsdon J.M. Jr."/>
            <person name="Henze K."/>
            <person name="Gupta A."/>
            <person name="Wang C.C."/>
            <person name="Dunne R.L."/>
            <person name="Upcroft J.A."/>
            <person name="Upcroft P."/>
            <person name="White O."/>
            <person name="Salzberg S.L."/>
            <person name="Tang P."/>
            <person name="Chiu C.-H."/>
            <person name="Lee Y.-S."/>
            <person name="Embley T.M."/>
            <person name="Coombs G.H."/>
            <person name="Mottram J.C."/>
            <person name="Tachezy J."/>
            <person name="Fraser-Liggett C.M."/>
            <person name="Johnson P.J."/>
        </authorList>
    </citation>
    <scope>NUCLEOTIDE SEQUENCE [LARGE SCALE GENOMIC DNA]</scope>
    <source>
        <strain evidence="1">G3</strain>
    </source>
</reference>
<organism evidence="1 2">
    <name type="scientific">Trichomonas vaginalis (strain ATCC PRA-98 / G3)</name>
    <dbReference type="NCBI Taxonomy" id="412133"/>
    <lineage>
        <taxon>Eukaryota</taxon>
        <taxon>Metamonada</taxon>
        <taxon>Parabasalia</taxon>
        <taxon>Trichomonadida</taxon>
        <taxon>Trichomonadidae</taxon>
        <taxon>Trichomonas</taxon>
    </lineage>
</organism>
<dbReference type="KEGG" id="tva:4769908"/>
<dbReference type="Proteomes" id="UP000001542">
    <property type="component" value="Unassembled WGS sequence"/>
</dbReference>
<keyword evidence="2" id="KW-1185">Reference proteome</keyword>
<gene>
    <name evidence="1" type="ORF">TVAG_399540</name>
</gene>
<protein>
    <submittedName>
        <fullName evidence="1">Uncharacterized protein</fullName>
    </submittedName>
</protein>